<organism evidence="1 2">
    <name type="scientific">Panagrolaimus superbus</name>
    <dbReference type="NCBI Taxonomy" id="310955"/>
    <lineage>
        <taxon>Eukaryota</taxon>
        <taxon>Metazoa</taxon>
        <taxon>Ecdysozoa</taxon>
        <taxon>Nematoda</taxon>
        <taxon>Chromadorea</taxon>
        <taxon>Rhabditida</taxon>
        <taxon>Tylenchina</taxon>
        <taxon>Panagrolaimomorpha</taxon>
        <taxon>Panagrolaimoidea</taxon>
        <taxon>Panagrolaimidae</taxon>
        <taxon>Panagrolaimus</taxon>
    </lineage>
</organism>
<dbReference type="Proteomes" id="UP000887577">
    <property type="component" value="Unplaced"/>
</dbReference>
<dbReference type="AlphaFoldDB" id="A0A914YM23"/>
<evidence type="ECO:0000313" key="2">
    <source>
        <dbReference type="WBParaSite" id="PSU_v2.g18370.t1"/>
    </source>
</evidence>
<name>A0A914YM23_9BILA</name>
<reference evidence="2" key="1">
    <citation type="submission" date="2022-11" db="UniProtKB">
        <authorList>
            <consortium name="WormBaseParasite"/>
        </authorList>
    </citation>
    <scope>IDENTIFICATION</scope>
</reference>
<protein>
    <submittedName>
        <fullName evidence="2">F-box domain-containing protein</fullName>
    </submittedName>
</protein>
<accession>A0A914YM23</accession>
<sequence>MINEYRNEIERIGNFEDVSDFWEDTIKFELEICGLKYAQKLFNRAILATLKQDFGGHLFGQKIVQLCRNFNAQRILYFGSFDKKTEYANFTNALQQWKTMASKKFKFISAKKDVVAKVNVVEGVTATVSNLNPTTKFNPLTASTQSYTLPISYIYQILKSATPKILSNLFQSCKSLFKLHSTPLCYQLGVNDEVIPQYFQQSLFIPVSKIAFPGLQKLHIVNSLDWIVETDRKALSKVIPYFYRCDAKFIHIDSQDLSIDEFKFITSNMQILHICNTNIFNSDGTVLSQNEIVALTSGIVRFETIHW</sequence>
<keyword evidence="1" id="KW-1185">Reference proteome</keyword>
<proteinExistence type="predicted"/>
<evidence type="ECO:0000313" key="1">
    <source>
        <dbReference type="Proteomes" id="UP000887577"/>
    </source>
</evidence>
<dbReference type="WBParaSite" id="PSU_v2.g18370.t1">
    <property type="protein sequence ID" value="PSU_v2.g18370.t1"/>
    <property type="gene ID" value="PSU_v2.g18370"/>
</dbReference>